<keyword evidence="2" id="KW-0808">Transferase</keyword>
<dbReference type="Gene3D" id="3.40.50.150">
    <property type="entry name" value="Vaccinia Virus protein VP39"/>
    <property type="match status" value="1"/>
</dbReference>
<keyword evidence="1" id="KW-0489">Methyltransferase</keyword>
<dbReference type="GO" id="GO:0008757">
    <property type="term" value="F:S-adenosylmethionine-dependent methyltransferase activity"/>
    <property type="evidence" value="ECO:0007669"/>
    <property type="project" value="InterPro"/>
</dbReference>
<protein>
    <recommendedName>
        <fullName evidence="3">Arginine-hydroxylase NDUFAF5, mitochondrial</fullName>
    </recommendedName>
    <alternativeName>
        <fullName evidence="4">NADH dehydrogenase [ubiquinone] 1 alpha subcomplex assembly factor 5</fullName>
    </alternativeName>
    <alternativeName>
        <fullName evidence="5">Putative methyltransferase NDUFAF5</fullName>
    </alternativeName>
</protein>
<evidence type="ECO:0000256" key="1">
    <source>
        <dbReference type="ARBA" id="ARBA00022603"/>
    </source>
</evidence>
<evidence type="ECO:0000313" key="8">
    <source>
        <dbReference type="WBParaSite" id="SMUV_0000074101-mRNA-1"/>
    </source>
</evidence>
<accession>A0A0N5A9G4</accession>
<dbReference type="STRING" id="451379.A0A0N5A9G4"/>
<evidence type="ECO:0000313" key="7">
    <source>
        <dbReference type="Proteomes" id="UP000046393"/>
    </source>
</evidence>
<proteinExistence type="predicted"/>
<feature type="domain" description="Methyltransferase type 11" evidence="6">
    <location>
        <begin position="71"/>
        <end position="142"/>
    </location>
</feature>
<evidence type="ECO:0000256" key="3">
    <source>
        <dbReference type="ARBA" id="ARBA00040937"/>
    </source>
</evidence>
<dbReference type="GO" id="GO:0032259">
    <property type="term" value="P:methylation"/>
    <property type="evidence" value="ECO:0007669"/>
    <property type="project" value="UniProtKB-KW"/>
</dbReference>
<keyword evidence="7" id="KW-1185">Reference proteome</keyword>
<dbReference type="WBParaSite" id="SMUV_0000074101-mRNA-1">
    <property type="protein sequence ID" value="SMUV_0000074101-mRNA-1"/>
    <property type="gene ID" value="SMUV_0000074101"/>
</dbReference>
<name>A0A0N5A9G4_9BILA</name>
<dbReference type="GO" id="GO:0005739">
    <property type="term" value="C:mitochondrion"/>
    <property type="evidence" value="ECO:0007669"/>
    <property type="project" value="TreeGrafter"/>
</dbReference>
<dbReference type="InterPro" id="IPR013216">
    <property type="entry name" value="Methyltransf_11"/>
</dbReference>
<evidence type="ECO:0000259" key="6">
    <source>
        <dbReference type="Pfam" id="PF08241"/>
    </source>
</evidence>
<reference evidence="8" key="1">
    <citation type="submission" date="2017-02" db="UniProtKB">
        <authorList>
            <consortium name="WormBaseParasite"/>
        </authorList>
    </citation>
    <scope>IDENTIFICATION</scope>
</reference>
<evidence type="ECO:0000256" key="4">
    <source>
        <dbReference type="ARBA" id="ARBA00041833"/>
    </source>
</evidence>
<dbReference type="GO" id="GO:0032981">
    <property type="term" value="P:mitochondrial respiratory chain complex I assembly"/>
    <property type="evidence" value="ECO:0007669"/>
    <property type="project" value="TreeGrafter"/>
</dbReference>
<dbReference type="InterPro" id="IPR050602">
    <property type="entry name" value="Malonyl-ACP_OMT"/>
</dbReference>
<dbReference type="SUPFAM" id="SSF53335">
    <property type="entry name" value="S-adenosyl-L-methionine-dependent methyltransferases"/>
    <property type="match status" value="1"/>
</dbReference>
<sequence length="325" mass="36471">DLRYLGTYAKIFDRSVKRRQRNWSEEVGYQIADKICDLKKFSEICISLGSDGGHIIKHISKLPMIIQEKIGIFIECDMSEELIQKSSGVSEAKVPCFSVIADEEQVPFKDGCADVVVSNLTGHWINDLSGWFHRCFAILREDCPMIGAVLAGDTLQELRISLQLAESERLGGVGAHISPFLFPADVGSLMHRAGFKMITLDSDRIEVVFNRNVQVFFLFLVGYPNIFALMYDLQSMGESNASKHRMCHIRRDILIAADAIYKTMFSGKKRGYPATFHVISFIGWKPGPTLPEPVKRGSQKFSFKDLSRIVSGEIVLPNSDDAKLN</sequence>
<dbReference type="PANTHER" id="PTHR13090:SF1">
    <property type="entry name" value="ARGININE-HYDROXYLASE NDUFAF5, MITOCHONDRIAL"/>
    <property type="match status" value="1"/>
</dbReference>
<dbReference type="Pfam" id="PF08241">
    <property type="entry name" value="Methyltransf_11"/>
    <property type="match status" value="1"/>
</dbReference>
<organism evidence="7 8">
    <name type="scientific">Syphacia muris</name>
    <dbReference type="NCBI Taxonomy" id="451379"/>
    <lineage>
        <taxon>Eukaryota</taxon>
        <taxon>Metazoa</taxon>
        <taxon>Ecdysozoa</taxon>
        <taxon>Nematoda</taxon>
        <taxon>Chromadorea</taxon>
        <taxon>Rhabditida</taxon>
        <taxon>Spirurina</taxon>
        <taxon>Oxyuridomorpha</taxon>
        <taxon>Oxyuroidea</taxon>
        <taxon>Oxyuridae</taxon>
        <taxon>Syphacia</taxon>
    </lineage>
</organism>
<evidence type="ECO:0000256" key="5">
    <source>
        <dbReference type="ARBA" id="ARBA00042549"/>
    </source>
</evidence>
<dbReference type="PANTHER" id="PTHR13090">
    <property type="entry name" value="ARGININE-HYDROXYLASE NDUFAF5, MITOCHONDRIAL"/>
    <property type="match status" value="1"/>
</dbReference>
<dbReference type="Proteomes" id="UP000046393">
    <property type="component" value="Unplaced"/>
</dbReference>
<dbReference type="InterPro" id="IPR029063">
    <property type="entry name" value="SAM-dependent_MTases_sf"/>
</dbReference>
<dbReference type="AlphaFoldDB" id="A0A0N5A9G4"/>
<evidence type="ECO:0000256" key="2">
    <source>
        <dbReference type="ARBA" id="ARBA00022679"/>
    </source>
</evidence>